<dbReference type="InterPro" id="IPR051553">
    <property type="entry name" value="Ran_GTPase-activating"/>
</dbReference>
<dbReference type="GeneID" id="8243596"/>
<evidence type="ECO:0000256" key="1">
    <source>
        <dbReference type="ARBA" id="ARBA00022658"/>
    </source>
</evidence>
<feature type="repeat" description="RCC1" evidence="3">
    <location>
        <begin position="121"/>
        <end position="180"/>
    </location>
</feature>
<feature type="repeat" description="RCC1" evidence="3">
    <location>
        <begin position="239"/>
        <end position="298"/>
    </location>
</feature>
<feature type="repeat" description="RCC1" evidence="3">
    <location>
        <begin position="1"/>
        <end position="61"/>
    </location>
</feature>
<feature type="non-terminal residue" evidence="5">
    <location>
        <position position="361"/>
    </location>
</feature>
<dbReference type="SUPFAM" id="SSF50985">
    <property type="entry name" value="RCC1/BLIP-II"/>
    <property type="match status" value="1"/>
</dbReference>
<dbReference type="PANTHER" id="PTHR45982">
    <property type="entry name" value="REGULATOR OF CHROMOSOME CONDENSATION"/>
    <property type="match status" value="1"/>
</dbReference>
<dbReference type="RefSeq" id="XP_002502683.1">
    <property type="nucleotide sequence ID" value="XM_002502637.1"/>
</dbReference>
<dbReference type="eggNOG" id="KOG1426">
    <property type="taxonomic scope" value="Eukaryota"/>
</dbReference>
<evidence type="ECO:0000256" key="2">
    <source>
        <dbReference type="ARBA" id="ARBA00022737"/>
    </source>
</evidence>
<dbReference type="GO" id="GO:0005737">
    <property type="term" value="C:cytoplasm"/>
    <property type="evidence" value="ECO:0007669"/>
    <property type="project" value="TreeGrafter"/>
</dbReference>
<dbReference type="InParanoid" id="C1E793"/>
<organism evidence="5 6">
    <name type="scientific">Micromonas commoda (strain RCC299 / NOUM17 / CCMP2709)</name>
    <name type="common">Picoplanktonic green alga</name>
    <dbReference type="NCBI Taxonomy" id="296587"/>
    <lineage>
        <taxon>Eukaryota</taxon>
        <taxon>Viridiplantae</taxon>
        <taxon>Chlorophyta</taxon>
        <taxon>Mamiellophyceae</taxon>
        <taxon>Mamiellales</taxon>
        <taxon>Mamiellaceae</taxon>
        <taxon>Micromonas</taxon>
    </lineage>
</organism>
<dbReference type="KEGG" id="mis:MICPUN_75424"/>
<evidence type="ECO:0000313" key="5">
    <source>
        <dbReference type="EMBL" id="ACO63941.1"/>
    </source>
</evidence>
<keyword evidence="6" id="KW-1185">Reference proteome</keyword>
<dbReference type="InterPro" id="IPR058923">
    <property type="entry name" value="RCC1-like_dom"/>
</dbReference>
<accession>C1E793</accession>
<feature type="domain" description="RCC1-like" evidence="4">
    <location>
        <begin position="3"/>
        <end position="360"/>
    </location>
</feature>
<dbReference type="PRINTS" id="PR00633">
    <property type="entry name" value="RCCNDNSATION"/>
</dbReference>
<feature type="repeat" description="RCC1" evidence="3">
    <location>
        <begin position="62"/>
        <end position="120"/>
    </location>
</feature>
<proteinExistence type="predicted"/>
<evidence type="ECO:0000313" key="6">
    <source>
        <dbReference type="Proteomes" id="UP000002009"/>
    </source>
</evidence>
<dbReference type="AlphaFoldDB" id="C1E793"/>
<dbReference type="InterPro" id="IPR009091">
    <property type="entry name" value="RCC1/BLIP-II"/>
</dbReference>
<dbReference type="GO" id="GO:0005085">
    <property type="term" value="F:guanyl-nucleotide exchange factor activity"/>
    <property type="evidence" value="ECO:0007669"/>
    <property type="project" value="TreeGrafter"/>
</dbReference>
<dbReference type="OMA" id="DYACART"/>
<feature type="repeat" description="RCC1" evidence="3">
    <location>
        <begin position="181"/>
        <end position="238"/>
    </location>
</feature>
<dbReference type="PROSITE" id="PS50012">
    <property type="entry name" value="RCC1_3"/>
    <property type="match status" value="6"/>
</dbReference>
<dbReference type="STRING" id="296587.C1E793"/>
<dbReference type="Pfam" id="PF25390">
    <property type="entry name" value="WD40_RLD"/>
    <property type="match status" value="1"/>
</dbReference>
<dbReference type="EMBL" id="CP001326">
    <property type="protein sequence ID" value="ACO63941.1"/>
    <property type="molecule type" value="Genomic_DNA"/>
</dbReference>
<evidence type="ECO:0000256" key="3">
    <source>
        <dbReference type="PROSITE-ProRule" id="PRU00235"/>
    </source>
</evidence>
<protein>
    <recommendedName>
        <fullName evidence="4">RCC1-like domain-containing protein</fullName>
    </recommendedName>
</protein>
<gene>
    <name evidence="5" type="ORF">MICPUN_75424</name>
</gene>
<evidence type="ECO:0000259" key="4">
    <source>
        <dbReference type="Pfam" id="PF25390"/>
    </source>
</evidence>
<dbReference type="PANTHER" id="PTHR45982:SF1">
    <property type="entry name" value="REGULATOR OF CHROMOSOME CONDENSATION"/>
    <property type="match status" value="1"/>
</dbReference>
<name>C1E793_MICCC</name>
<dbReference type="InterPro" id="IPR000408">
    <property type="entry name" value="Reg_chr_condens"/>
</dbReference>
<sequence>MKCWGNGDFGQLGYGDTRNRGDGPGEMGDNLPILDVGGSSLAFKVKAVSVGISHTCAILNDGSVRCWGSGSNGRLGYGDTQNRGDGAGEMDNLPSVDLGSGRSAKFIAAGESHTCAILDDGSAKCWGSGANGRLGYGDTQNRGDGAGEMGDNLPSVDLGSGRSAKFIAAGESHTCAILDDGSVKCWGSGANGRLGYGDTQNRGDGAGEMGDNLRAIHFSPTVKTIVTGKAFTCALLYDGSVKCWGLGQNGQLGYGDTQNRGDGPGEMGERLPSVDLGSDRSAKFIAAGGDHTCAILDDDSVKCWGQGQNGQLGYGDTLSRGDSAGEMGDNLPSVDLGSGRSAKFIAAGESHTCAILDDGSA</sequence>
<dbReference type="OrthoDB" id="538768at2759"/>
<reference evidence="5 6" key="1">
    <citation type="journal article" date="2009" name="Science">
        <title>Green evolution and dynamic adaptations revealed by genomes of the marine picoeukaryotes Micromonas.</title>
        <authorList>
            <person name="Worden A.Z."/>
            <person name="Lee J.H."/>
            <person name="Mock T."/>
            <person name="Rouze P."/>
            <person name="Simmons M.P."/>
            <person name="Aerts A.L."/>
            <person name="Allen A.E."/>
            <person name="Cuvelier M.L."/>
            <person name="Derelle E."/>
            <person name="Everett M.V."/>
            <person name="Foulon E."/>
            <person name="Grimwood J."/>
            <person name="Gundlach H."/>
            <person name="Henrissat B."/>
            <person name="Napoli C."/>
            <person name="McDonald S.M."/>
            <person name="Parker M.S."/>
            <person name="Rombauts S."/>
            <person name="Salamov A."/>
            <person name="Von Dassow P."/>
            <person name="Badger J.H."/>
            <person name="Coutinho P.M."/>
            <person name="Demir E."/>
            <person name="Dubchak I."/>
            <person name="Gentemann C."/>
            <person name="Eikrem W."/>
            <person name="Gready J.E."/>
            <person name="John U."/>
            <person name="Lanier W."/>
            <person name="Lindquist E.A."/>
            <person name="Lucas S."/>
            <person name="Mayer K.F."/>
            <person name="Moreau H."/>
            <person name="Not F."/>
            <person name="Otillar R."/>
            <person name="Panaud O."/>
            <person name="Pangilinan J."/>
            <person name="Paulsen I."/>
            <person name="Piegu B."/>
            <person name="Poliakov A."/>
            <person name="Robbens S."/>
            <person name="Schmutz J."/>
            <person name="Toulza E."/>
            <person name="Wyss T."/>
            <person name="Zelensky A."/>
            <person name="Zhou K."/>
            <person name="Armbrust E.V."/>
            <person name="Bhattacharya D."/>
            <person name="Goodenough U.W."/>
            <person name="Van de Peer Y."/>
            <person name="Grigoriev I.V."/>
        </authorList>
    </citation>
    <scope>NUCLEOTIDE SEQUENCE [LARGE SCALE GENOMIC DNA]</scope>
    <source>
        <strain evidence="6">RCC299 / NOUM17</strain>
    </source>
</reference>
<keyword evidence="1" id="KW-0344">Guanine-nucleotide releasing factor</keyword>
<feature type="repeat" description="RCC1" evidence="3">
    <location>
        <begin position="299"/>
        <end position="358"/>
    </location>
</feature>
<keyword evidence="2" id="KW-0677">Repeat</keyword>
<dbReference type="Gene3D" id="2.130.10.30">
    <property type="entry name" value="Regulator of chromosome condensation 1/beta-lactamase-inhibitor protein II"/>
    <property type="match status" value="2"/>
</dbReference>
<dbReference type="Proteomes" id="UP000002009">
    <property type="component" value="Chromosome 5"/>
</dbReference>